<comment type="caution">
    <text evidence="1">The sequence shown here is derived from an EMBL/GenBank/DDBJ whole genome shotgun (WGS) entry which is preliminary data.</text>
</comment>
<sequence>MPHPTPKQIREQQAAVADVIAAAYGEPPAAMHPLAQAMSLRAAVDLMGRQLLSEHDNTQRAFARGLASSDFAALLAQGAAPATLATFAQAAEHRVFCDIVGVTSYRPEPIRALEDDTILLEPLQEFQRMRASVILPGTPGPADVALRTYGRVVGVSRQLVVNGDLAHVLRSLKNVAATSARQEAAMLANTMETGITMGDGQFMFDAQFKNVHAAALDAAALGKAIELLRTQPTASGQPAGLSARHLIVAPDLEFPARRLVHESGVRIEVQALAGLPAGRWFLLAAPDVCPVIGLLQLEGSRSPIRVEQLNYIFESDVLPIRITADLGCTWLRRTGVVKGGV</sequence>
<keyword evidence="2" id="KW-1185">Reference proteome</keyword>
<evidence type="ECO:0000313" key="1">
    <source>
        <dbReference type="EMBL" id="GAA4000765.1"/>
    </source>
</evidence>
<dbReference type="Proteomes" id="UP001501627">
    <property type="component" value="Unassembled WGS sequence"/>
</dbReference>
<name>A0ABP7RQI9_9BURK</name>
<gene>
    <name evidence="1" type="ORF">GCM10022279_25770</name>
</gene>
<dbReference type="Pfam" id="PF25209">
    <property type="entry name" value="Phage_capsid_4"/>
    <property type="match status" value="1"/>
</dbReference>
<protein>
    <recommendedName>
        <fullName evidence="3">Phage major capsid protein</fullName>
    </recommendedName>
</protein>
<organism evidence="1 2">
    <name type="scientific">Comamonas faecalis</name>
    <dbReference type="NCBI Taxonomy" id="1387849"/>
    <lineage>
        <taxon>Bacteria</taxon>
        <taxon>Pseudomonadati</taxon>
        <taxon>Pseudomonadota</taxon>
        <taxon>Betaproteobacteria</taxon>
        <taxon>Burkholderiales</taxon>
        <taxon>Comamonadaceae</taxon>
        <taxon>Comamonas</taxon>
    </lineage>
</organism>
<reference evidence="2" key="1">
    <citation type="journal article" date="2019" name="Int. J. Syst. Evol. Microbiol.">
        <title>The Global Catalogue of Microorganisms (GCM) 10K type strain sequencing project: providing services to taxonomists for standard genome sequencing and annotation.</title>
        <authorList>
            <consortium name="The Broad Institute Genomics Platform"/>
            <consortium name="The Broad Institute Genome Sequencing Center for Infectious Disease"/>
            <person name="Wu L."/>
            <person name="Ma J."/>
        </authorList>
    </citation>
    <scope>NUCLEOTIDE SEQUENCE [LARGE SCALE GENOMIC DNA]</scope>
    <source>
        <strain evidence="2">JCM 17561</strain>
    </source>
</reference>
<evidence type="ECO:0000313" key="2">
    <source>
        <dbReference type="Proteomes" id="UP001501627"/>
    </source>
</evidence>
<dbReference type="EMBL" id="BAABBP010000026">
    <property type="protein sequence ID" value="GAA4000765.1"/>
    <property type="molecule type" value="Genomic_DNA"/>
</dbReference>
<accession>A0ABP7RQI9</accession>
<proteinExistence type="predicted"/>
<evidence type="ECO:0008006" key="3">
    <source>
        <dbReference type="Google" id="ProtNLM"/>
    </source>
</evidence>